<organism evidence="1 2">
    <name type="scientific">Melastoma candidum</name>
    <dbReference type="NCBI Taxonomy" id="119954"/>
    <lineage>
        <taxon>Eukaryota</taxon>
        <taxon>Viridiplantae</taxon>
        <taxon>Streptophyta</taxon>
        <taxon>Embryophyta</taxon>
        <taxon>Tracheophyta</taxon>
        <taxon>Spermatophyta</taxon>
        <taxon>Magnoliopsida</taxon>
        <taxon>eudicotyledons</taxon>
        <taxon>Gunneridae</taxon>
        <taxon>Pentapetalae</taxon>
        <taxon>rosids</taxon>
        <taxon>malvids</taxon>
        <taxon>Myrtales</taxon>
        <taxon>Melastomataceae</taxon>
        <taxon>Melastomatoideae</taxon>
        <taxon>Melastomateae</taxon>
        <taxon>Melastoma</taxon>
    </lineage>
</organism>
<keyword evidence="2" id="KW-1185">Reference proteome</keyword>
<accession>A0ACB9REP4</accession>
<dbReference type="Proteomes" id="UP001057402">
    <property type="component" value="Chromosome 4"/>
</dbReference>
<sequence length="177" mass="19867">MAVRLNSISETTFHHRFPFPITSLGGDPRRRSVSLSFPCLCADRRNSSRPGADLATELASEVERIRARGKRKDEALRKIRGILFSEICDHFGTTEEEMRRRWRKMEEEEKAGFAREFVREWSVGFHPLSAKSVREMVDEHLGEGGVAAERSSSGSFPGGLSIFSGLKRLIGLSEEAA</sequence>
<evidence type="ECO:0000313" key="1">
    <source>
        <dbReference type="EMBL" id="KAI4375918.1"/>
    </source>
</evidence>
<proteinExistence type="predicted"/>
<name>A0ACB9REP4_9MYRT</name>
<reference evidence="2" key="1">
    <citation type="journal article" date="2023" name="Front. Plant Sci.">
        <title>Chromosomal-level genome assembly of Melastoma candidum provides insights into trichome evolution.</title>
        <authorList>
            <person name="Zhong Y."/>
            <person name="Wu W."/>
            <person name="Sun C."/>
            <person name="Zou P."/>
            <person name="Liu Y."/>
            <person name="Dai S."/>
            <person name="Zhou R."/>
        </authorList>
    </citation>
    <scope>NUCLEOTIDE SEQUENCE [LARGE SCALE GENOMIC DNA]</scope>
</reference>
<protein>
    <submittedName>
        <fullName evidence="1">Uncharacterized protein</fullName>
    </submittedName>
</protein>
<evidence type="ECO:0000313" key="2">
    <source>
        <dbReference type="Proteomes" id="UP001057402"/>
    </source>
</evidence>
<gene>
    <name evidence="1" type="ORF">MLD38_013732</name>
</gene>
<dbReference type="EMBL" id="CM042883">
    <property type="protein sequence ID" value="KAI4375918.1"/>
    <property type="molecule type" value="Genomic_DNA"/>
</dbReference>
<comment type="caution">
    <text evidence="1">The sequence shown here is derived from an EMBL/GenBank/DDBJ whole genome shotgun (WGS) entry which is preliminary data.</text>
</comment>